<sequence length="258" mass="28274">MGFSAVPIGILAPLAPQWWDGKWWLVLGVLAVALGWALLGLRRKEPHQRYRENVAIRLVVGDLFKQDASPVIGMTATFDTLVPDVIAATSVQGVFLKAVYAGSQEKLDADLDRALAEFRPEGTIAKPGKQVVYPLGTVATLSPPGSIRYYCAAYTRMDEQNRANGTIRSVLDSLDNSWEAADVHGNGEPICVPVIGQGQSRIPELTPEISIRLIAFSFLLRSKRSRFASELRIVVHPSEQDKINFPEFQAFLTSLAAS</sequence>
<feature type="transmembrane region" description="Helical" evidence="1">
    <location>
        <begin position="23"/>
        <end position="41"/>
    </location>
</feature>
<gene>
    <name evidence="3" type="ORF">KSW38_20025</name>
</gene>
<dbReference type="InterPro" id="IPR045535">
    <property type="entry name" value="ThsA_Macro"/>
</dbReference>
<reference evidence="3 4" key="1">
    <citation type="submission" date="2021-06" db="EMBL/GenBank/DDBJ databases">
        <authorList>
            <person name="Jeong J.W."/>
        </authorList>
    </citation>
    <scope>NUCLEOTIDE SEQUENCE [LARGE SCALE GENOMIC DNA]</scope>
    <source>
        <strain evidence="3 4">MMS21-TAE1-1</strain>
    </source>
</reference>
<evidence type="ECO:0000256" key="1">
    <source>
        <dbReference type="SAM" id="Phobius"/>
    </source>
</evidence>
<organism evidence="3 4">
    <name type="scientific">Paenarthrobacter aromaticivorans</name>
    <dbReference type="NCBI Taxonomy" id="2849150"/>
    <lineage>
        <taxon>Bacteria</taxon>
        <taxon>Bacillati</taxon>
        <taxon>Actinomycetota</taxon>
        <taxon>Actinomycetes</taxon>
        <taxon>Micrococcales</taxon>
        <taxon>Micrococcaceae</taxon>
        <taxon>Paenarthrobacter</taxon>
    </lineage>
</organism>
<keyword evidence="1" id="KW-0812">Transmembrane</keyword>
<proteinExistence type="predicted"/>
<protein>
    <recommendedName>
        <fullName evidence="2">Thoeris protein ThsA Macro domain-containing protein</fullName>
    </recommendedName>
</protein>
<dbReference type="Proteomes" id="UP000824166">
    <property type="component" value="Unassembled WGS sequence"/>
</dbReference>
<keyword evidence="1" id="KW-0472">Membrane</keyword>
<accession>A0ABS6IAY8</accession>
<name>A0ABS6IAY8_9MICC</name>
<evidence type="ECO:0000313" key="4">
    <source>
        <dbReference type="Proteomes" id="UP000824166"/>
    </source>
</evidence>
<comment type="caution">
    <text evidence="3">The sequence shown here is derived from an EMBL/GenBank/DDBJ whole genome shotgun (WGS) entry which is preliminary data.</text>
</comment>
<feature type="domain" description="Thoeris protein ThsA Macro" evidence="2">
    <location>
        <begin position="56"/>
        <end position="236"/>
    </location>
</feature>
<dbReference type="EMBL" id="JAHOPC010000015">
    <property type="protein sequence ID" value="MBU8868585.1"/>
    <property type="molecule type" value="Genomic_DNA"/>
</dbReference>
<evidence type="ECO:0000259" key="2">
    <source>
        <dbReference type="Pfam" id="PF20016"/>
    </source>
</evidence>
<dbReference type="Pfam" id="PF20016">
    <property type="entry name" value="ThsA_Macro"/>
    <property type="match status" value="1"/>
</dbReference>
<keyword evidence="4" id="KW-1185">Reference proteome</keyword>
<keyword evidence="1" id="KW-1133">Transmembrane helix</keyword>
<evidence type="ECO:0000313" key="3">
    <source>
        <dbReference type="EMBL" id="MBU8868585.1"/>
    </source>
</evidence>